<dbReference type="InterPro" id="IPR028082">
    <property type="entry name" value="Peripla_BP_I"/>
</dbReference>
<feature type="domain" description="HTH lacI-type" evidence="5">
    <location>
        <begin position="15"/>
        <end position="69"/>
    </location>
</feature>
<dbReference type="InterPro" id="IPR046335">
    <property type="entry name" value="LacI/GalR-like_sensor"/>
</dbReference>
<keyword evidence="2" id="KW-0238">DNA-binding</keyword>
<dbReference type="KEGG" id="sbil:SANBI_000502"/>
<feature type="region of interest" description="Disordered" evidence="4">
    <location>
        <begin position="338"/>
        <end position="398"/>
    </location>
</feature>
<proteinExistence type="predicted"/>
<dbReference type="Gene3D" id="3.40.50.2300">
    <property type="match status" value="2"/>
</dbReference>
<evidence type="ECO:0000256" key="4">
    <source>
        <dbReference type="SAM" id="MobiDB-lite"/>
    </source>
</evidence>
<keyword evidence="1" id="KW-0805">Transcription regulation</keyword>
<dbReference type="CDD" id="cd06267">
    <property type="entry name" value="PBP1_LacI_sugar_binding-like"/>
    <property type="match status" value="1"/>
</dbReference>
<evidence type="ECO:0000259" key="5">
    <source>
        <dbReference type="PROSITE" id="PS50932"/>
    </source>
</evidence>
<dbReference type="InterPro" id="IPR000843">
    <property type="entry name" value="HTH_LacI"/>
</dbReference>
<keyword evidence="3" id="KW-0804">Transcription</keyword>
<protein>
    <submittedName>
        <fullName evidence="6">PmoA family protein</fullName>
    </submittedName>
</protein>
<dbReference type="InterPro" id="IPR029475">
    <property type="entry name" value="DUF6807"/>
</dbReference>
<dbReference type="Pfam" id="PF14100">
    <property type="entry name" value="DUF6807"/>
    <property type="match status" value="1"/>
</dbReference>
<dbReference type="Pfam" id="PF13377">
    <property type="entry name" value="Peripla_BP_3"/>
    <property type="match status" value="1"/>
</dbReference>
<evidence type="ECO:0000256" key="3">
    <source>
        <dbReference type="ARBA" id="ARBA00023163"/>
    </source>
</evidence>
<evidence type="ECO:0000313" key="6">
    <source>
        <dbReference type="EMBL" id="WPF82870.1"/>
    </source>
</evidence>
<dbReference type="EMBL" id="CP138359">
    <property type="protein sequence ID" value="WPF82870.1"/>
    <property type="molecule type" value="Genomic_DNA"/>
</dbReference>
<dbReference type="CDD" id="cd01392">
    <property type="entry name" value="HTH_LacI"/>
    <property type="match status" value="1"/>
</dbReference>
<dbReference type="RefSeq" id="WP_319158612.1">
    <property type="nucleotide sequence ID" value="NZ_CP138359.1"/>
</dbReference>
<dbReference type="PANTHER" id="PTHR30146:SF138">
    <property type="entry name" value="TRANSCRIPTIONAL REGULATORY PROTEIN"/>
    <property type="match status" value="1"/>
</dbReference>
<keyword evidence="7" id="KW-1185">Reference proteome</keyword>
<dbReference type="SUPFAM" id="SSF47413">
    <property type="entry name" value="lambda repressor-like DNA-binding domains"/>
    <property type="match status" value="1"/>
</dbReference>
<dbReference type="PANTHER" id="PTHR30146">
    <property type="entry name" value="LACI-RELATED TRANSCRIPTIONAL REPRESSOR"/>
    <property type="match status" value="1"/>
</dbReference>
<accession>A0AAF0Z3X0</accession>
<dbReference type="Proteomes" id="UP001304340">
    <property type="component" value="Chromosome"/>
</dbReference>
<sequence>MATADAGPRRRSGAATIGDVADAAGVSRATVSRVMNGRATVAADIAQRVEAAATRLRYRPSNVARSLSLGRTNTIALMVPDLGNPMFQQILRGVTSAAAPEGYRVLVADTGESPDDEAEIALEARQRCDALVLVSPRMPDDVLAELLPQVGPAVLVNRTAPQGQAPSVSVDYVRGMRAVVDHLVSLGHTRLVYLSGPARSASNSWRLAGLTEARLVHPEIDLTILECGPTVGDGYAVVEEVLATRATAVVAFNDLVAFGLLSRLNETGVAVPDDISIVGCDDIELARYATPSLTTLAIPQAELGRHAWHRLQDVITGAATAAEITRFEPRLEVRASTGPVPARLPASEGALVDSPPAEAGPRAPTSTTRSTEDTTADPAARPAAGTAGSTTDRAPGGTLTWRLDGQAVVLHSGDIGDVALARYTTGQGVPAVHAPRPHLHPVRTLAGALMTETSPVDHRHHYGFSVAIPDVNGTSFWGGRTFVRDVGPTLLANHGQQVSTATTLAETPGPTLDDTVAWLDQHGDPLLTERRTLRGSLQADLEGWALRWTSDLVADHGDLTITSPGAAGRPGAGYGGLFWRLSTADETHVLSHDGEGEGAAHGSRSPWLALTQRRGERWTTLLLAQPGDPSPWFVRAATFPGAGPALAWDTALTVESGQSLRLDLVGLMLDRRIRPDEGDQLAERALSL</sequence>
<gene>
    <name evidence="6" type="ORF">SANBI_000502</name>
</gene>
<reference evidence="7" key="1">
    <citation type="submission" date="2023-11" db="EMBL/GenBank/DDBJ databases">
        <authorList>
            <person name="Helweg L.P."/>
            <person name="Kiel A."/>
            <person name="Hitz F."/>
            <person name="Ruckert-Reed C."/>
            <person name="Busche T."/>
            <person name="Kaltschmidt B."/>
            <person name="Kaltschmidt C."/>
        </authorList>
    </citation>
    <scope>NUCLEOTIDE SEQUENCE [LARGE SCALE GENOMIC DNA]</scope>
    <source>
        <strain evidence="7">4.1</strain>
    </source>
</reference>
<organism evidence="6 7">
    <name type="scientific">Sanguibacter biliveldensis</name>
    <dbReference type="NCBI Taxonomy" id="3030830"/>
    <lineage>
        <taxon>Bacteria</taxon>
        <taxon>Bacillati</taxon>
        <taxon>Actinomycetota</taxon>
        <taxon>Actinomycetes</taxon>
        <taxon>Micrococcales</taxon>
        <taxon>Sanguibacteraceae</taxon>
        <taxon>Sanguibacter</taxon>
    </lineage>
</organism>
<name>A0AAF0Z3X0_9MICO</name>
<dbReference type="Gene3D" id="1.10.260.40">
    <property type="entry name" value="lambda repressor-like DNA-binding domains"/>
    <property type="match status" value="1"/>
</dbReference>
<dbReference type="PROSITE" id="PS50932">
    <property type="entry name" value="HTH_LACI_2"/>
    <property type="match status" value="1"/>
</dbReference>
<feature type="compositionally biased region" description="Low complexity" evidence="4">
    <location>
        <begin position="376"/>
        <end position="391"/>
    </location>
</feature>
<dbReference type="GO" id="GO:0003700">
    <property type="term" value="F:DNA-binding transcription factor activity"/>
    <property type="evidence" value="ECO:0007669"/>
    <property type="project" value="TreeGrafter"/>
</dbReference>
<dbReference type="GO" id="GO:0000976">
    <property type="term" value="F:transcription cis-regulatory region binding"/>
    <property type="evidence" value="ECO:0007669"/>
    <property type="project" value="TreeGrafter"/>
</dbReference>
<dbReference type="Pfam" id="PF00356">
    <property type="entry name" value="LacI"/>
    <property type="match status" value="1"/>
</dbReference>
<dbReference type="PRINTS" id="PR00036">
    <property type="entry name" value="HTHLACI"/>
</dbReference>
<dbReference type="PROSITE" id="PS00356">
    <property type="entry name" value="HTH_LACI_1"/>
    <property type="match status" value="1"/>
</dbReference>
<dbReference type="SUPFAM" id="SSF53822">
    <property type="entry name" value="Periplasmic binding protein-like I"/>
    <property type="match status" value="1"/>
</dbReference>
<evidence type="ECO:0000256" key="2">
    <source>
        <dbReference type="ARBA" id="ARBA00023125"/>
    </source>
</evidence>
<dbReference type="InterPro" id="IPR010982">
    <property type="entry name" value="Lambda_DNA-bd_dom_sf"/>
</dbReference>
<dbReference type="AlphaFoldDB" id="A0AAF0Z3X0"/>
<evidence type="ECO:0000313" key="7">
    <source>
        <dbReference type="Proteomes" id="UP001304340"/>
    </source>
</evidence>
<evidence type="ECO:0000256" key="1">
    <source>
        <dbReference type="ARBA" id="ARBA00023015"/>
    </source>
</evidence>
<dbReference type="SMART" id="SM00354">
    <property type="entry name" value="HTH_LACI"/>
    <property type="match status" value="1"/>
</dbReference>